<evidence type="ECO:0000313" key="2">
    <source>
        <dbReference type="EMBL" id="UWM53702.1"/>
    </source>
</evidence>
<dbReference type="GeneID" id="74944032"/>
<keyword evidence="1" id="KW-0812">Transmembrane</keyword>
<keyword evidence="1" id="KW-0472">Membrane</keyword>
<dbReference type="RefSeq" id="WP_260592696.1">
    <property type="nucleotide sequence ID" value="NZ_CP104003.1"/>
</dbReference>
<keyword evidence="3" id="KW-1185">Reference proteome</keyword>
<evidence type="ECO:0000256" key="1">
    <source>
        <dbReference type="SAM" id="Phobius"/>
    </source>
</evidence>
<dbReference type="EMBL" id="CP104003">
    <property type="protein sequence ID" value="UWM53702.1"/>
    <property type="molecule type" value="Genomic_DNA"/>
</dbReference>
<proteinExistence type="predicted"/>
<dbReference type="KEGG" id="ssai:N0B31_16380"/>
<evidence type="ECO:0000313" key="3">
    <source>
        <dbReference type="Proteomes" id="UP001057580"/>
    </source>
</evidence>
<feature type="transmembrane region" description="Helical" evidence="1">
    <location>
        <begin position="40"/>
        <end position="57"/>
    </location>
</feature>
<protein>
    <submittedName>
        <fullName evidence="2">Uncharacterized protein</fullName>
    </submittedName>
</protein>
<dbReference type="Proteomes" id="UP001057580">
    <property type="component" value="Chromosome"/>
</dbReference>
<dbReference type="AlphaFoldDB" id="A0A9E7UA75"/>
<accession>A0A9E7UA75</accession>
<sequence>MATADSETSPRLTPEGLLAGFAVGVTFALVVWFLTGDLVPWLPVGLGMGVALGVAFSERLG</sequence>
<organism evidence="2 3">
    <name type="scientific">Salinirubellus salinus</name>
    <dbReference type="NCBI Taxonomy" id="1364945"/>
    <lineage>
        <taxon>Archaea</taxon>
        <taxon>Methanobacteriati</taxon>
        <taxon>Methanobacteriota</taxon>
        <taxon>Stenosarchaea group</taxon>
        <taxon>Halobacteria</taxon>
        <taxon>Halobacteriales</taxon>
        <taxon>Natronomonadaceae</taxon>
        <taxon>Salinirubellus</taxon>
    </lineage>
</organism>
<name>A0A9E7UA75_9EURY</name>
<reference evidence="2" key="1">
    <citation type="submission" date="2022-09" db="EMBL/GenBank/DDBJ databases">
        <title>Diverse halophilic archaea isolated from saline environments.</title>
        <authorList>
            <person name="Cui H.-L."/>
        </authorList>
    </citation>
    <scope>NUCLEOTIDE SEQUENCE</scope>
    <source>
        <strain evidence="2">ZS-35-S2</strain>
    </source>
</reference>
<keyword evidence="1" id="KW-1133">Transmembrane helix</keyword>
<feature type="transmembrane region" description="Helical" evidence="1">
    <location>
        <begin position="12"/>
        <end position="34"/>
    </location>
</feature>
<gene>
    <name evidence="2" type="ORF">N0B31_16380</name>
</gene>